<keyword evidence="2 4" id="KW-0378">Hydrolase</keyword>
<dbReference type="SUPFAM" id="SSF55811">
    <property type="entry name" value="Nudix"/>
    <property type="match status" value="1"/>
</dbReference>
<dbReference type="HOGENOM" id="CLU_062658_8_0_3"/>
<dbReference type="CDD" id="cd03424">
    <property type="entry name" value="NUDIX_ADPRase_Nudt5_UGPPase_Nudt14"/>
    <property type="match status" value="1"/>
</dbReference>
<protein>
    <submittedName>
        <fullName evidence="4">NUDIX hydrolase</fullName>
    </submittedName>
</protein>
<dbReference type="KEGG" id="oni:Osc7112_4478"/>
<name>K9VLF0_9CYAN</name>
<dbReference type="OrthoDB" id="9806150at2"/>
<organism evidence="4 5">
    <name type="scientific">Phormidium nigroviride PCC 7112</name>
    <dbReference type="NCBI Taxonomy" id="179408"/>
    <lineage>
        <taxon>Bacteria</taxon>
        <taxon>Bacillati</taxon>
        <taxon>Cyanobacteriota</taxon>
        <taxon>Cyanophyceae</taxon>
        <taxon>Oscillatoriophycideae</taxon>
        <taxon>Oscillatoriales</taxon>
        <taxon>Oscillatoriaceae</taxon>
        <taxon>Phormidium</taxon>
    </lineage>
</organism>
<dbReference type="AlphaFoldDB" id="K9VLF0"/>
<feature type="domain" description="Nudix hydrolase" evidence="3">
    <location>
        <begin position="42"/>
        <end position="179"/>
    </location>
</feature>
<accession>K9VLF0</accession>
<dbReference type="Proteomes" id="UP000010478">
    <property type="component" value="Chromosome"/>
</dbReference>
<dbReference type="EMBL" id="CP003614">
    <property type="protein sequence ID" value="AFZ08776.1"/>
    <property type="molecule type" value="Genomic_DNA"/>
</dbReference>
<dbReference type="RefSeq" id="WP_015178016.1">
    <property type="nucleotide sequence ID" value="NC_019729.1"/>
</dbReference>
<dbReference type="GO" id="GO:0019693">
    <property type="term" value="P:ribose phosphate metabolic process"/>
    <property type="evidence" value="ECO:0007669"/>
    <property type="project" value="TreeGrafter"/>
</dbReference>
<evidence type="ECO:0000259" key="3">
    <source>
        <dbReference type="PROSITE" id="PS51462"/>
    </source>
</evidence>
<comment type="cofactor">
    <cofactor evidence="1">
        <name>Mg(2+)</name>
        <dbReference type="ChEBI" id="CHEBI:18420"/>
    </cofactor>
</comment>
<dbReference type="InterPro" id="IPR000086">
    <property type="entry name" value="NUDIX_hydrolase_dom"/>
</dbReference>
<proteinExistence type="predicted"/>
<evidence type="ECO:0000256" key="2">
    <source>
        <dbReference type="ARBA" id="ARBA00022801"/>
    </source>
</evidence>
<evidence type="ECO:0000256" key="1">
    <source>
        <dbReference type="ARBA" id="ARBA00001946"/>
    </source>
</evidence>
<evidence type="ECO:0000313" key="5">
    <source>
        <dbReference type="Proteomes" id="UP000010478"/>
    </source>
</evidence>
<dbReference type="PROSITE" id="PS51462">
    <property type="entry name" value="NUDIX"/>
    <property type="match status" value="1"/>
</dbReference>
<dbReference type="Pfam" id="PF00293">
    <property type="entry name" value="NUDIX"/>
    <property type="match status" value="1"/>
</dbReference>
<sequence length="185" mass="20995">MKNLTKWKLLRSRFVINNKWCQVRQDEIELPNGQIIDDFFVNVRPNIALVFATTEQQELVLVRQYRHGVGEILLELPAGSFNPAEESGKSAAARELAEETGYVAEEILELATLYDNPVKDTNSIYLYFAKNVKLASKVELDITEDIEVVLVPISEVLVKIKRREICVSGSIAAIFLGLEFLNKQR</sequence>
<keyword evidence="5" id="KW-1185">Reference proteome</keyword>
<dbReference type="Gene3D" id="3.90.79.10">
    <property type="entry name" value="Nucleoside Triphosphate Pyrophosphohydrolase"/>
    <property type="match status" value="1"/>
</dbReference>
<dbReference type="InterPro" id="IPR015797">
    <property type="entry name" value="NUDIX_hydrolase-like_dom_sf"/>
</dbReference>
<dbReference type="eggNOG" id="COG0494">
    <property type="taxonomic scope" value="Bacteria"/>
</dbReference>
<dbReference type="PATRIC" id="fig|179408.3.peg.5564"/>
<dbReference type="GO" id="GO:0016787">
    <property type="term" value="F:hydrolase activity"/>
    <property type="evidence" value="ECO:0007669"/>
    <property type="project" value="UniProtKB-KW"/>
</dbReference>
<dbReference type="STRING" id="179408.Osc7112_4478"/>
<reference evidence="4 5" key="1">
    <citation type="submission" date="2012-05" db="EMBL/GenBank/DDBJ databases">
        <title>Finished chromosome of genome of Oscillatoria sp. PCC 7112.</title>
        <authorList>
            <consortium name="US DOE Joint Genome Institute"/>
            <person name="Gugger M."/>
            <person name="Coursin T."/>
            <person name="Rippka R."/>
            <person name="Tandeau De Marsac N."/>
            <person name="Huntemann M."/>
            <person name="Wei C.-L."/>
            <person name="Han J."/>
            <person name="Detter J.C."/>
            <person name="Han C."/>
            <person name="Tapia R."/>
            <person name="Davenport K."/>
            <person name="Daligault H."/>
            <person name="Erkkila T."/>
            <person name="Gu W."/>
            <person name="Munk A.C.C."/>
            <person name="Teshima H."/>
            <person name="Xu Y."/>
            <person name="Chain P."/>
            <person name="Chen A."/>
            <person name="Krypides N."/>
            <person name="Mavromatis K."/>
            <person name="Markowitz V."/>
            <person name="Szeto E."/>
            <person name="Ivanova N."/>
            <person name="Mikhailova N."/>
            <person name="Ovchinnikova G."/>
            <person name="Pagani I."/>
            <person name="Pati A."/>
            <person name="Goodwin L."/>
            <person name="Peters L."/>
            <person name="Pitluck S."/>
            <person name="Woyke T."/>
            <person name="Kerfeld C."/>
        </authorList>
    </citation>
    <scope>NUCLEOTIDE SEQUENCE [LARGE SCALE GENOMIC DNA]</scope>
    <source>
        <strain evidence="4 5">PCC 7112</strain>
    </source>
</reference>
<dbReference type="PANTHER" id="PTHR11839:SF18">
    <property type="entry name" value="NUDIX HYDROLASE DOMAIN-CONTAINING PROTEIN"/>
    <property type="match status" value="1"/>
</dbReference>
<dbReference type="PANTHER" id="PTHR11839">
    <property type="entry name" value="UDP/ADP-SUGAR PYROPHOSPHATASE"/>
    <property type="match status" value="1"/>
</dbReference>
<gene>
    <name evidence="4" type="ORF">Osc7112_4478</name>
</gene>
<evidence type="ECO:0000313" key="4">
    <source>
        <dbReference type="EMBL" id="AFZ08776.1"/>
    </source>
</evidence>
<dbReference type="GO" id="GO:0006753">
    <property type="term" value="P:nucleoside phosphate metabolic process"/>
    <property type="evidence" value="ECO:0007669"/>
    <property type="project" value="TreeGrafter"/>
</dbReference>